<evidence type="ECO:0000313" key="2">
    <source>
        <dbReference type="EMBL" id="HIV13492.1"/>
    </source>
</evidence>
<dbReference type="Pfam" id="PF03372">
    <property type="entry name" value="Exo_endo_phos"/>
    <property type="match status" value="1"/>
</dbReference>
<dbReference type="InterPro" id="IPR005135">
    <property type="entry name" value="Endo/exonuclease/phosphatase"/>
</dbReference>
<evidence type="ECO:0000313" key="3">
    <source>
        <dbReference type="Proteomes" id="UP000886723"/>
    </source>
</evidence>
<dbReference type="InterPro" id="IPR036691">
    <property type="entry name" value="Endo/exonu/phosph_ase_sf"/>
</dbReference>
<dbReference type="PANTHER" id="PTHR12121">
    <property type="entry name" value="CARBON CATABOLITE REPRESSOR PROTEIN 4"/>
    <property type="match status" value="1"/>
</dbReference>
<evidence type="ECO:0000259" key="1">
    <source>
        <dbReference type="Pfam" id="PF03372"/>
    </source>
</evidence>
<dbReference type="CDD" id="cd09083">
    <property type="entry name" value="EEP-1"/>
    <property type="match status" value="1"/>
</dbReference>
<reference evidence="2" key="2">
    <citation type="journal article" date="2021" name="PeerJ">
        <title>Extensive microbial diversity within the chicken gut microbiome revealed by metagenomics and culture.</title>
        <authorList>
            <person name="Gilroy R."/>
            <person name="Ravi A."/>
            <person name="Getino M."/>
            <person name="Pursley I."/>
            <person name="Horton D.L."/>
            <person name="Alikhan N.F."/>
            <person name="Baker D."/>
            <person name="Gharbi K."/>
            <person name="Hall N."/>
            <person name="Watson M."/>
            <person name="Adriaenssens E.M."/>
            <person name="Foster-Nyarko E."/>
            <person name="Jarju S."/>
            <person name="Secka A."/>
            <person name="Antonio M."/>
            <person name="Oren A."/>
            <person name="Chaudhuri R.R."/>
            <person name="La Ragione R."/>
            <person name="Hildebrand F."/>
            <person name="Pallen M.J."/>
        </authorList>
    </citation>
    <scope>NUCLEOTIDE SEQUENCE</scope>
    <source>
        <strain evidence="2">ChiBcec2-4451</strain>
    </source>
</reference>
<reference evidence="2" key="1">
    <citation type="submission" date="2020-10" db="EMBL/GenBank/DDBJ databases">
        <authorList>
            <person name="Gilroy R."/>
        </authorList>
    </citation>
    <scope>NUCLEOTIDE SEQUENCE</scope>
    <source>
        <strain evidence="2">ChiBcec2-4451</strain>
    </source>
</reference>
<dbReference type="GO" id="GO:0000175">
    <property type="term" value="F:3'-5'-RNA exonuclease activity"/>
    <property type="evidence" value="ECO:0007669"/>
    <property type="project" value="TreeGrafter"/>
</dbReference>
<organism evidence="2 3">
    <name type="scientific">Candidatus Pullilachnospira stercoravium</name>
    <dbReference type="NCBI Taxonomy" id="2840913"/>
    <lineage>
        <taxon>Bacteria</taxon>
        <taxon>Bacillati</taxon>
        <taxon>Bacillota</taxon>
        <taxon>Clostridia</taxon>
        <taxon>Lachnospirales</taxon>
        <taxon>Lachnospiraceae</taxon>
        <taxon>Lachnospiraceae incertae sedis</taxon>
        <taxon>Candidatus Pullilachnospira</taxon>
    </lineage>
</organism>
<comment type="caution">
    <text evidence="2">The sequence shown here is derived from an EMBL/GenBank/DDBJ whole genome shotgun (WGS) entry which is preliminary data.</text>
</comment>
<keyword evidence="2" id="KW-0255">Endonuclease</keyword>
<dbReference type="AlphaFoldDB" id="A0A9D1NVU3"/>
<dbReference type="Proteomes" id="UP000886723">
    <property type="component" value="Unassembled WGS sequence"/>
</dbReference>
<keyword evidence="2" id="KW-0540">Nuclease</keyword>
<sequence length="253" mass="29504">MKLVTFNIRCDFDQDGENSFRFRKGLILKKLEEEKPDVICFQEVLPHVAVWLRENLKDYYVVGCGRSEELRDEQVSVAFRKEKLNLISMETFWLSPSPYEPASRYPAQSTCPRVCTEVLLEDLEEQKVFRLFNLHLDHMGVEARRLGLTQILKKAKEAVLFPDAPVILAGDFNAEQDGEEMRILEEDISYINATKGIGITYHGFKPEDPPESIDDIFYQRPLKCRGVHKWEDREGNVWLSDHYPVCAELEWEM</sequence>
<dbReference type="SUPFAM" id="SSF56219">
    <property type="entry name" value="DNase I-like"/>
    <property type="match status" value="1"/>
</dbReference>
<keyword evidence="2" id="KW-0378">Hydrolase</keyword>
<dbReference type="InterPro" id="IPR050410">
    <property type="entry name" value="CCR4/nocturin_mRNA_transcr"/>
</dbReference>
<gene>
    <name evidence="2" type="ORF">IAA63_10190</name>
</gene>
<dbReference type="Gene3D" id="3.60.10.10">
    <property type="entry name" value="Endonuclease/exonuclease/phosphatase"/>
    <property type="match status" value="1"/>
</dbReference>
<protein>
    <submittedName>
        <fullName evidence="2">Endonuclease/exonuclease/phosphatase family protein</fullName>
    </submittedName>
</protein>
<dbReference type="EMBL" id="DVON01000211">
    <property type="protein sequence ID" value="HIV13492.1"/>
    <property type="molecule type" value="Genomic_DNA"/>
</dbReference>
<name>A0A9D1NVU3_9FIRM</name>
<dbReference type="PANTHER" id="PTHR12121:SF36">
    <property type="entry name" value="ENDONUCLEASE_EXONUCLEASE_PHOSPHATASE DOMAIN-CONTAINING PROTEIN"/>
    <property type="match status" value="1"/>
</dbReference>
<feature type="domain" description="Endonuclease/exonuclease/phosphatase" evidence="1">
    <location>
        <begin position="4"/>
        <end position="242"/>
    </location>
</feature>
<accession>A0A9D1NVU3</accession>
<proteinExistence type="predicted"/>
<dbReference type="GO" id="GO:0004519">
    <property type="term" value="F:endonuclease activity"/>
    <property type="evidence" value="ECO:0007669"/>
    <property type="project" value="UniProtKB-KW"/>
</dbReference>